<dbReference type="SUPFAM" id="SSF51445">
    <property type="entry name" value="(Trans)glycosidases"/>
    <property type="match status" value="1"/>
</dbReference>
<dbReference type="PANTHER" id="PTHR43576:SF2">
    <property type="entry name" value="INTRACELLULAR EXO-ALPHA-L-ARABINOFURANOSIDASE 2"/>
    <property type="match status" value="1"/>
</dbReference>
<dbReference type="GO" id="GO:0046556">
    <property type="term" value="F:alpha-L-arabinofuranosidase activity"/>
    <property type="evidence" value="ECO:0007669"/>
    <property type="project" value="UniProtKB-EC"/>
</dbReference>
<evidence type="ECO:0000256" key="1">
    <source>
        <dbReference type="ARBA" id="ARBA00001462"/>
    </source>
</evidence>
<keyword evidence="8" id="KW-0326">Glycosidase</keyword>
<evidence type="ECO:0000256" key="7">
    <source>
        <dbReference type="ARBA" id="ARBA00023277"/>
    </source>
</evidence>
<dbReference type="SMART" id="SM00813">
    <property type="entry name" value="Alpha-L-AF_C"/>
    <property type="match status" value="1"/>
</dbReference>
<dbReference type="SUPFAM" id="SSF51011">
    <property type="entry name" value="Glycosyl hydrolase domain"/>
    <property type="match status" value="1"/>
</dbReference>
<comment type="caution">
    <text evidence="10">The sequence shown here is derived from an EMBL/GenBank/DDBJ whole genome shotgun (WGS) entry which is preliminary data.</text>
</comment>
<comment type="similarity">
    <text evidence="3">Belongs to the glycosyl hydrolase 51 family.</text>
</comment>
<keyword evidence="6" id="KW-0378">Hydrolase</keyword>
<dbReference type="GO" id="GO:0000272">
    <property type="term" value="P:polysaccharide catabolic process"/>
    <property type="evidence" value="ECO:0007669"/>
    <property type="project" value="TreeGrafter"/>
</dbReference>
<gene>
    <name evidence="10" type="ORF">IDH44_03000</name>
</gene>
<dbReference type="AlphaFoldDB" id="A0A927GQ96"/>
<dbReference type="Gene3D" id="3.20.20.80">
    <property type="entry name" value="Glycosidases"/>
    <property type="match status" value="1"/>
</dbReference>
<evidence type="ECO:0000256" key="8">
    <source>
        <dbReference type="ARBA" id="ARBA00023295"/>
    </source>
</evidence>
<evidence type="ECO:0000313" key="11">
    <source>
        <dbReference type="Proteomes" id="UP000621560"/>
    </source>
</evidence>
<proteinExistence type="inferred from homology"/>
<dbReference type="Gene3D" id="2.60.40.1180">
    <property type="entry name" value="Golgi alpha-mannosidase II"/>
    <property type="match status" value="1"/>
</dbReference>
<dbReference type="InterPro" id="IPR013780">
    <property type="entry name" value="Glyco_hydro_b"/>
</dbReference>
<evidence type="ECO:0000256" key="5">
    <source>
        <dbReference type="ARBA" id="ARBA00012670"/>
    </source>
</evidence>
<sequence>MTNSIKIKIHAGQHRINRSIYGHFAEHLGRCIYEGFWVGEDSPIPNTRGIRNDIVDALKALNIPLLRWPGGCFADNYHWREGVGPREQRPRMINTNWGGVVENNHFGTHEFFDLCDMLGAEPYICGNVGSGTVEEMEQWIQYMTFDGESPMAELRRANGREEPWRLTYFGVGNENWSCGGKMRAEYYADLYKQYSVYCRNYGGNQLYKVACGPRDDHDYWTEVLMREAAPFMDGLSLHYYTRVKDYGLYIENPDGNRMFLRNPDGRKHAHSAVDFDEREWFAVMKSAYYMEDLVMKHSAVMDKYDPEKRVALVVDEWGTWFDVETGTHPGFLFQQNTMRDAVSAAICLNIFNNHCDRVRMANLAQTVNVLQAVILTEGERIILTPTYHVFEMFKVHQDAVMQPLEINSAMYVRKEEAIAQISASASIDAQGKLHVTLCNTDPTRSAAVNCGIEGFAGKRVSGRVLAAEAMNSHNSFDEPDRVQPARFDGARLNAAGLALDMPPMSVVVLQVE</sequence>
<evidence type="ECO:0000256" key="3">
    <source>
        <dbReference type="ARBA" id="ARBA00007186"/>
    </source>
</evidence>
<comment type="pathway">
    <text evidence="2">Glycan metabolism.</text>
</comment>
<evidence type="ECO:0000256" key="2">
    <source>
        <dbReference type="ARBA" id="ARBA00004881"/>
    </source>
</evidence>
<feature type="domain" description="Alpha-L-arabinofuranosidase C-terminal" evidence="9">
    <location>
        <begin position="315"/>
        <end position="505"/>
    </location>
</feature>
<organism evidence="10 11">
    <name type="scientific">Paenibacillus sabuli</name>
    <dbReference type="NCBI Taxonomy" id="2772509"/>
    <lineage>
        <taxon>Bacteria</taxon>
        <taxon>Bacillati</taxon>
        <taxon>Bacillota</taxon>
        <taxon>Bacilli</taxon>
        <taxon>Bacillales</taxon>
        <taxon>Paenibacillaceae</taxon>
        <taxon>Paenibacillus</taxon>
    </lineage>
</organism>
<dbReference type="EMBL" id="JACXIZ010000008">
    <property type="protein sequence ID" value="MBD2844143.1"/>
    <property type="molecule type" value="Genomic_DNA"/>
</dbReference>
<dbReference type="Proteomes" id="UP000621560">
    <property type="component" value="Unassembled WGS sequence"/>
</dbReference>
<dbReference type="InterPro" id="IPR017853">
    <property type="entry name" value="GH"/>
</dbReference>
<accession>A0A927GQ96</accession>
<evidence type="ECO:0000256" key="4">
    <source>
        <dbReference type="ARBA" id="ARBA00011165"/>
    </source>
</evidence>
<dbReference type="GO" id="GO:0046373">
    <property type="term" value="P:L-arabinose metabolic process"/>
    <property type="evidence" value="ECO:0007669"/>
    <property type="project" value="InterPro"/>
</dbReference>
<keyword evidence="7" id="KW-0119">Carbohydrate metabolism</keyword>
<dbReference type="Pfam" id="PF06964">
    <property type="entry name" value="Alpha-L-AF_C"/>
    <property type="match status" value="1"/>
</dbReference>
<dbReference type="RefSeq" id="WP_190914564.1">
    <property type="nucleotide sequence ID" value="NZ_JACXIZ010000008.1"/>
</dbReference>
<dbReference type="Pfam" id="PF22848">
    <property type="entry name" value="ASD1_dom"/>
    <property type="match status" value="1"/>
</dbReference>
<name>A0A927GQ96_9BACL</name>
<reference evidence="10" key="1">
    <citation type="submission" date="2020-09" db="EMBL/GenBank/DDBJ databases">
        <title>A novel bacterium of genus Paenibacillus, isolated from South China Sea.</title>
        <authorList>
            <person name="Huang H."/>
            <person name="Mo K."/>
            <person name="Hu Y."/>
        </authorList>
    </citation>
    <scope>NUCLEOTIDE SEQUENCE</scope>
    <source>
        <strain evidence="10">IB182496</strain>
    </source>
</reference>
<protein>
    <recommendedName>
        <fullName evidence="5">non-reducing end alpha-L-arabinofuranosidase</fullName>
        <ecNumber evidence="5">3.2.1.55</ecNumber>
    </recommendedName>
</protein>
<evidence type="ECO:0000259" key="9">
    <source>
        <dbReference type="SMART" id="SM00813"/>
    </source>
</evidence>
<keyword evidence="11" id="KW-1185">Reference proteome</keyword>
<evidence type="ECO:0000256" key="6">
    <source>
        <dbReference type="ARBA" id="ARBA00022801"/>
    </source>
</evidence>
<dbReference type="PANTHER" id="PTHR43576">
    <property type="entry name" value="ALPHA-L-ARABINOFURANOSIDASE C-RELATED"/>
    <property type="match status" value="1"/>
</dbReference>
<dbReference type="InterPro" id="IPR055235">
    <property type="entry name" value="ASD1_cat"/>
</dbReference>
<comment type="catalytic activity">
    <reaction evidence="1">
        <text>Hydrolysis of terminal non-reducing alpha-L-arabinofuranoside residues in alpha-L-arabinosides.</text>
        <dbReference type="EC" id="3.2.1.55"/>
    </reaction>
</comment>
<dbReference type="InterPro" id="IPR010720">
    <property type="entry name" value="Alpha-L-AF_C"/>
</dbReference>
<dbReference type="EC" id="3.2.1.55" evidence="5"/>
<comment type="subunit">
    <text evidence="4">Homohexamer; trimer of dimers.</text>
</comment>
<evidence type="ECO:0000313" key="10">
    <source>
        <dbReference type="EMBL" id="MBD2844143.1"/>
    </source>
</evidence>